<sequence length="215" mass="24442">MKNPLSRLKSALLIFIKNPELGKVKTRLAATIGDEKALKVFKKLLVNIHDKSLNVKADKLLFYSTYVDKNDIWENEVFNKFVQSPSPDLGQRMLSAFEEARDLGYTKALIVGSDIYEVSTEILQDGYELLENAETVLGPSHDGGYYAIGFNFEKIHSANFLQDVFLNKTWSHEHVANEGLETINSYSYTCNFLPVLSDIDTEEDLKKFSDIYNNL</sequence>
<dbReference type="SUPFAM" id="SSF53448">
    <property type="entry name" value="Nucleotide-diphospho-sugar transferases"/>
    <property type="match status" value="1"/>
</dbReference>
<proteinExistence type="predicted"/>
<gene>
    <name evidence="1" type="ORF">EGI31_25165</name>
</gene>
<keyword evidence="2" id="KW-1185">Reference proteome</keyword>
<name>A0AAE3H810_9BACT</name>
<dbReference type="InterPro" id="IPR029044">
    <property type="entry name" value="Nucleotide-diphossugar_trans"/>
</dbReference>
<evidence type="ECO:0000313" key="1">
    <source>
        <dbReference type="EMBL" id="MCP9766242.1"/>
    </source>
</evidence>
<dbReference type="PANTHER" id="PTHR36529">
    <property type="entry name" value="SLL1095 PROTEIN"/>
    <property type="match status" value="1"/>
</dbReference>
<evidence type="ECO:0000313" key="2">
    <source>
        <dbReference type="Proteomes" id="UP001204144"/>
    </source>
</evidence>
<organism evidence="1 2">
    <name type="scientific">Lacihabitans soyangensis</name>
    <dbReference type="NCBI Taxonomy" id="869394"/>
    <lineage>
        <taxon>Bacteria</taxon>
        <taxon>Pseudomonadati</taxon>
        <taxon>Bacteroidota</taxon>
        <taxon>Cytophagia</taxon>
        <taxon>Cytophagales</taxon>
        <taxon>Leadbetterellaceae</taxon>
        <taxon>Lacihabitans</taxon>
    </lineage>
</organism>
<dbReference type="Gene3D" id="3.90.550.10">
    <property type="entry name" value="Spore Coat Polysaccharide Biosynthesis Protein SpsA, Chain A"/>
    <property type="match status" value="1"/>
</dbReference>
<dbReference type="NCBIfam" id="TIGR04282">
    <property type="entry name" value="glyco_like_cofC"/>
    <property type="match status" value="1"/>
</dbReference>
<dbReference type="EMBL" id="RJUF01000198">
    <property type="protein sequence ID" value="MCP9766242.1"/>
    <property type="molecule type" value="Genomic_DNA"/>
</dbReference>
<dbReference type="Pfam" id="PF09837">
    <property type="entry name" value="DUF2064"/>
    <property type="match status" value="1"/>
</dbReference>
<reference evidence="1 2" key="1">
    <citation type="submission" date="2018-11" db="EMBL/GenBank/DDBJ databases">
        <title>Novel bacteria species description.</title>
        <authorList>
            <person name="Han J.-H."/>
        </authorList>
    </citation>
    <scope>NUCLEOTIDE SEQUENCE [LARGE SCALE GENOMIC DNA]</scope>
    <source>
        <strain evidence="1 2">KCTC23259</strain>
    </source>
</reference>
<dbReference type="PANTHER" id="PTHR36529:SF1">
    <property type="entry name" value="GLYCOSYLTRANSFERASE"/>
    <property type="match status" value="1"/>
</dbReference>
<dbReference type="AlphaFoldDB" id="A0AAE3H810"/>
<accession>A0AAE3H810</accession>
<dbReference type="InterPro" id="IPR018641">
    <property type="entry name" value="Trfase_1_rSAM/seldom-assoc"/>
</dbReference>
<comment type="caution">
    <text evidence="1">The sequence shown here is derived from an EMBL/GenBank/DDBJ whole genome shotgun (WGS) entry which is preliminary data.</text>
</comment>
<protein>
    <submittedName>
        <fullName evidence="1">Glycosyltransferase</fullName>
    </submittedName>
</protein>
<dbReference type="Proteomes" id="UP001204144">
    <property type="component" value="Unassembled WGS sequence"/>
</dbReference>